<sequence>MNTSSSSSSSAFVLYVDHEGHPAPLSLCYHATASRRLASSVDRHPPSTMTEVDSAYCPQCLSFHDATTASNLGYCPKPTCRLCPLCRSVASIVVITGNTTDNYNGNDGNDDNDTTAVVAVYQCGNHHQRCHWNSKSCGIQQPIVRSSTKDDTDTLMIEADELEKVTTELGIQWKQRTEQRNQAAEEQYKSLLSTLQGLAKDQIKGLRSTTTTTTSTTTSLPSRYFPTMKRSNNNFQDGPEGWSVKALEDSIQQRERLYMAANQQPIGEYEAPFVSLEVETTIHPSLYNAPVESILLQPNQISTTTTTTSLSSSLLSSSSSNTLETSLLLPLPIPLRPRKSRRCRAELAEGRPGILLKPKLNPLEGDSSLRTGHGQWWKKDSSATEVVPRVSVSIHASDGTRHAFLLKVSNPTLGLVRLKLAPSNYRGEKDCWDDDPKNNNNNTNTNNNTSSSLLEHVLVDPLTQQTVDAQLIIPIANNNNNNTDFNATISTTTTQQQTETCELEAAEDSFLELGKTTSDNIPEQVAKWDAADVLLESKLSHSHHDSSMSMKLVGQKKSVAWFEVVLMEPNQATTTTTTTTTTASSSSSSSSSSYRAIPLALQIQVGGGSWESSLVQTQQLEEDDPKDYISFDVVIVWQNLMD</sequence>
<protein>
    <recommendedName>
        <fullName evidence="12">Dynactin subunit 4</fullName>
    </recommendedName>
</protein>
<dbReference type="InterPro" id="IPR008603">
    <property type="entry name" value="DCTN4"/>
</dbReference>
<name>A0A9K3LC16_9STRA</name>
<keyword evidence="5" id="KW-1017">Isopeptide bond</keyword>
<evidence type="ECO:0000256" key="7">
    <source>
        <dbReference type="ARBA" id="ARBA00022843"/>
    </source>
</evidence>
<dbReference type="GO" id="GO:0005813">
    <property type="term" value="C:centrosome"/>
    <property type="evidence" value="ECO:0007669"/>
    <property type="project" value="UniProtKB-SubCell"/>
</dbReference>
<evidence type="ECO:0000256" key="14">
    <source>
        <dbReference type="SAM" id="Coils"/>
    </source>
</evidence>
<evidence type="ECO:0000256" key="12">
    <source>
        <dbReference type="ARBA" id="ARBA00034864"/>
    </source>
</evidence>
<keyword evidence="8" id="KW-0007">Acetylation</keyword>
<keyword evidence="10" id="KW-0206">Cytoskeleton</keyword>
<keyword evidence="17" id="KW-1185">Reference proteome</keyword>
<reference evidence="16" key="2">
    <citation type="submission" date="2021-04" db="EMBL/GenBank/DDBJ databases">
        <authorList>
            <person name="Podell S."/>
        </authorList>
    </citation>
    <scope>NUCLEOTIDE SEQUENCE</scope>
    <source>
        <strain evidence="16">Hildebrandi</strain>
    </source>
</reference>
<evidence type="ECO:0000256" key="4">
    <source>
        <dbReference type="ARBA" id="ARBA00022490"/>
    </source>
</evidence>
<feature type="compositionally biased region" description="Low complexity" evidence="15">
    <location>
        <begin position="438"/>
        <end position="450"/>
    </location>
</feature>
<evidence type="ECO:0000256" key="1">
    <source>
        <dbReference type="ARBA" id="ARBA00004300"/>
    </source>
</evidence>
<evidence type="ECO:0000256" key="5">
    <source>
        <dbReference type="ARBA" id="ARBA00022499"/>
    </source>
</evidence>
<keyword evidence="6" id="KW-0597">Phosphoprotein</keyword>
<feature type="coiled-coil region" evidence="14">
    <location>
        <begin position="174"/>
        <end position="201"/>
    </location>
</feature>
<proteinExistence type="inferred from homology"/>
<feature type="region of interest" description="Disordered" evidence="15">
    <location>
        <begin position="206"/>
        <end position="237"/>
    </location>
</feature>
<dbReference type="PANTHER" id="PTHR13034">
    <property type="entry name" value="DYNACTIN P62 SUBUNIT"/>
    <property type="match status" value="1"/>
</dbReference>
<evidence type="ECO:0000256" key="6">
    <source>
        <dbReference type="ARBA" id="ARBA00022553"/>
    </source>
</evidence>
<organism evidence="16 17">
    <name type="scientific">Nitzschia inconspicua</name>
    <dbReference type="NCBI Taxonomy" id="303405"/>
    <lineage>
        <taxon>Eukaryota</taxon>
        <taxon>Sar</taxon>
        <taxon>Stramenopiles</taxon>
        <taxon>Ochrophyta</taxon>
        <taxon>Bacillariophyta</taxon>
        <taxon>Bacillariophyceae</taxon>
        <taxon>Bacillariophycidae</taxon>
        <taxon>Bacillariales</taxon>
        <taxon>Bacillariaceae</taxon>
        <taxon>Nitzschia</taxon>
    </lineage>
</organism>
<feature type="compositionally biased region" description="Low complexity" evidence="15">
    <location>
        <begin position="208"/>
        <end position="219"/>
    </location>
</feature>
<keyword evidence="9 14" id="KW-0175">Coiled coil</keyword>
<comment type="subcellular location">
    <subcellularLocation>
        <location evidence="1">Cytoplasm</location>
        <location evidence="1">Cytoskeleton</location>
        <location evidence="1">Microtubule organizing center</location>
        <location evidence="1">Centrosome</location>
    </subcellularLocation>
    <subcellularLocation>
        <location evidence="2">Cytoplasm</location>
        <location evidence="2">Cytoskeleton</location>
        <location evidence="2">Stress fiber</location>
    </subcellularLocation>
    <subcellularLocation>
        <location evidence="3">Cytoplasm</location>
        <location evidence="3">Myofibril</location>
    </subcellularLocation>
</comment>
<evidence type="ECO:0000256" key="13">
    <source>
        <dbReference type="ARBA" id="ARBA00093507"/>
    </source>
</evidence>
<reference evidence="16" key="1">
    <citation type="journal article" date="2021" name="Sci. Rep.">
        <title>Diploid genomic architecture of Nitzschia inconspicua, an elite biomass production diatom.</title>
        <authorList>
            <person name="Oliver A."/>
            <person name="Podell S."/>
            <person name="Pinowska A."/>
            <person name="Traller J.C."/>
            <person name="Smith S.R."/>
            <person name="McClure R."/>
            <person name="Beliaev A."/>
            <person name="Bohutskyi P."/>
            <person name="Hill E.A."/>
            <person name="Rabines A."/>
            <person name="Zheng H."/>
            <person name="Allen L.Z."/>
            <person name="Kuo A."/>
            <person name="Grigoriev I.V."/>
            <person name="Allen A.E."/>
            <person name="Hazlebeck D."/>
            <person name="Allen E.E."/>
        </authorList>
    </citation>
    <scope>NUCLEOTIDE SEQUENCE</scope>
    <source>
        <strain evidence="16">Hildebrandi</strain>
    </source>
</reference>
<dbReference type="GO" id="GO:0005869">
    <property type="term" value="C:dynactin complex"/>
    <property type="evidence" value="ECO:0007669"/>
    <property type="project" value="InterPro"/>
</dbReference>
<evidence type="ECO:0000256" key="3">
    <source>
        <dbReference type="ARBA" id="ARBA00004657"/>
    </source>
</evidence>
<dbReference type="Proteomes" id="UP000693970">
    <property type="component" value="Unassembled WGS sequence"/>
</dbReference>
<dbReference type="PANTHER" id="PTHR13034:SF2">
    <property type="entry name" value="DYNACTIN SUBUNIT 4"/>
    <property type="match status" value="1"/>
</dbReference>
<dbReference type="AlphaFoldDB" id="A0A9K3LC16"/>
<comment type="caution">
    <text evidence="16">The sequence shown here is derived from an EMBL/GenBank/DDBJ whole genome shotgun (WGS) entry which is preliminary data.</text>
</comment>
<evidence type="ECO:0000256" key="15">
    <source>
        <dbReference type="SAM" id="MobiDB-lite"/>
    </source>
</evidence>
<evidence type="ECO:0000313" key="16">
    <source>
        <dbReference type="EMBL" id="KAG7359297.1"/>
    </source>
</evidence>
<keyword evidence="4" id="KW-0963">Cytoplasm</keyword>
<feature type="region of interest" description="Disordered" evidence="15">
    <location>
        <begin position="573"/>
        <end position="592"/>
    </location>
</feature>
<evidence type="ECO:0000256" key="9">
    <source>
        <dbReference type="ARBA" id="ARBA00023054"/>
    </source>
</evidence>
<evidence type="ECO:0000313" key="17">
    <source>
        <dbReference type="Proteomes" id="UP000693970"/>
    </source>
</evidence>
<gene>
    <name evidence="16" type="ORF">IV203_015886</name>
</gene>
<feature type="region of interest" description="Disordered" evidence="15">
    <location>
        <begin position="429"/>
        <end position="450"/>
    </location>
</feature>
<evidence type="ECO:0000256" key="10">
    <source>
        <dbReference type="ARBA" id="ARBA00023212"/>
    </source>
</evidence>
<evidence type="ECO:0000256" key="8">
    <source>
        <dbReference type="ARBA" id="ARBA00022990"/>
    </source>
</evidence>
<dbReference type="EMBL" id="JAGRRH010000014">
    <property type="protein sequence ID" value="KAG7359297.1"/>
    <property type="molecule type" value="Genomic_DNA"/>
</dbReference>
<dbReference type="GO" id="GO:0001725">
    <property type="term" value="C:stress fiber"/>
    <property type="evidence" value="ECO:0007669"/>
    <property type="project" value="UniProtKB-SubCell"/>
</dbReference>
<comment type="subunit">
    <text evidence="13">Subunit of dynactin, a multiprotein complex part of a tripartite complex with dynein and a adapter, such as BICDL1, BICD2 or HOOK3. The dynactin complex is built around ACTR1A/ACTB filament and consists of an actin-related filament composed of a shoulder domain, a pointed end and a barbed end. Its length is defined by its flexible shoulder domain. The soulder is composed of 2 DCTN1 subunits, 4 DCTN2 and 2 DCTN3. The 4 DCNT2 (via N-terminus) bind the ACTR1A filament and act as molecular rulers to determine the length. The pointed end is important for binding dynein-dynactin cargo adapters. Consists of 4 subunits: ACTR10, DCNT4, DCTN5 and DCTN6. The barbed end is composed of a CAPZA1:CAPZB heterodimers, which binds ACTR1A/ACTB filament and dynactin and stabilizes dynactin. Interacts with ATP7B, but not ATP7A, in a copper-dependent manner. Interacts with ANK2; this interaction is required for localization at costameres. Interacts with N4BP2L1.</text>
</comment>
<dbReference type="OrthoDB" id="283815at2759"/>
<comment type="similarity">
    <text evidence="11">Belongs to the dynactin subunit 4 family.</text>
</comment>
<keyword evidence="7" id="KW-0832">Ubl conjugation</keyword>
<evidence type="ECO:0000256" key="11">
    <source>
        <dbReference type="ARBA" id="ARBA00034776"/>
    </source>
</evidence>
<accession>A0A9K3LC16</accession>
<evidence type="ECO:0000256" key="2">
    <source>
        <dbReference type="ARBA" id="ARBA00004529"/>
    </source>
</evidence>